<organism evidence="2 3">
    <name type="scientific">Parasedimentitalea huanghaiensis</name>
    <dbReference type="NCBI Taxonomy" id="2682100"/>
    <lineage>
        <taxon>Bacteria</taxon>
        <taxon>Pseudomonadati</taxon>
        <taxon>Pseudomonadota</taxon>
        <taxon>Alphaproteobacteria</taxon>
        <taxon>Rhodobacterales</taxon>
        <taxon>Paracoccaceae</taxon>
        <taxon>Parasedimentitalea</taxon>
    </lineage>
</organism>
<name>A0A6L6WJ18_9RHOB</name>
<evidence type="ECO:0000313" key="3">
    <source>
        <dbReference type="Proteomes" id="UP000478892"/>
    </source>
</evidence>
<dbReference type="EMBL" id="WQLV01000008">
    <property type="protein sequence ID" value="MVO16969.1"/>
    <property type="molecule type" value="Genomic_DNA"/>
</dbReference>
<evidence type="ECO:0000256" key="1">
    <source>
        <dbReference type="SAM" id="Coils"/>
    </source>
</evidence>
<keyword evidence="3" id="KW-1185">Reference proteome</keyword>
<comment type="caution">
    <text evidence="2">The sequence shown here is derived from an EMBL/GenBank/DDBJ whole genome shotgun (WGS) entry which is preliminary data.</text>
</comment>
<gene>
    <name evidence="2" type="ORF">GO984_14220</name>
</gene>
<keyword evidence="1" id="KW-0175">Coiled coil</keyword>
<proteinExistence type="predicted"/>
<protein>
    <submittedName>
        <fullName evidence="2">Uncharacterized protein</fullName>
    </submittedName>
</protein>
<reference evidence="2 3" key="1">
    <citation type="submission" date="2019-12" db="EMBL/GenBank/DDBJ databases">
        <authorList>
            <person name="Zhang Y.-J."/>
        </authorList>
    </citation>
    <scope>NUCLEOTIDE SEQUENCE [LARGE SCALE GENOMIC DNA]</scope>
    <source>
        <strain evidence="2 3">CY05</strain>
    </source>
</reference>
<dbReference type="AlphaFoldDB" id="A0A6L6WJ18"/>
<evidence type="ECO:0000313" key="2">
    <source>
        <dbReference type="EMBL" id="MVO16969.1"/>
    </source>
</evidence>
<accession>A0A6L6WJ18</accession>
<sequence>MNIEQKMTSLKGSIKALEVACTNAASKVTSELTLSLLNGALGIDVLPTIKKALDDFSDVSKNKSLSYTRLQQKQADIIKMMEKLEKLNSQLSKSTIKKAELKKSKTGRSIVKLEKNFEQLLDKAHKSAERISKAENELPKLKKQLLLLNKNPTALKVGAGLMRTAGSLVWSIGGTVDASFVKNSAEQSAALFMNSMAILQDIEDAVIDHM</sequence>
<dbReference type="Proteomes" id="UP000478892">
    <property type="component" value="Unassembled WGS sequence"/>
</dbReference>
<feature type="coiled-coil region" evidence="1">
    <location>
        <begin position="67"/>
        <end position="151"/>
    </location>
</feature>